<comment type="caution">
    <text evidence="1">The sequence shown here is derived from an EMBL/GenBank/DDBJ whole genome shotgun (WGS) entry which is preliminary data.</text>
</comment>
<organism evidence="1 2">
    <name type="scientific">Apiospora phragmitis</name>
    <dbReference type="NCBI Taxonomy" id="2905665"/>
    <lineage>
        <taxon>Eukaryota</taxon>
        <taxon>Fungi</taxon>
        <taxon>Dikarya</taxon>
        <taxon>Ascomycota</taxon>
        <taxon>Pezizomycotina</taxon>
        <taxon>Sordariomycetes</taxon>
        <taxon>Xylariomycetidae</taxon>
        <taxon>Amphisphaeriales</taxon>
        <taxon>Apiosporaceae</taxon>
        <taxon>Apiospora</taxon>
    </lineage>
</organism>
<evidence type="ECO:0000313" key="1">
    <source>
        <dbReference type="EMBL" id="KAK8061813.1"/>
    </source>
</evidence>
<sequence>MKVFDLVDCFAALVGIATRFEIALARSRGSEKPRYLAGLWEPDMAYSLMWSSGVLEGKSRLRKPHRLDRQSGVRQPVERALSWFWMALLGPVTLMRVNYTEPCCFPARADGCWCARGWGIDLISHEKIQKALPFAIKVRGHFCKLRVSPMRVLVNYLVLRKKVRVP</sequence>
<dbReference type="EMBL" id="JAQQWL010000008">
    <property type="protein sequence ID" value="KAK8061813.1"/>
    <property type="molecule type" value="Genomic_DNA"/>
</dbReference>
<proteinExistence type="predicted"/>
<accession>A0ABR1USC1</accession>
<reference evidence="1 2" key="1">
    <citation type="submission" date="2023-01" db="EMBL/GenBank/DDBJ databases">
        <title>Analysis of 21 Apiospora genomes using comparative genomics revels a genus with tremendous synthesis potential of carbohydrate active enzymes and secondary metabolites.</title>
        <authorList>
            <person name="Sorensen T."/>
        </authorList>
    </citation>
    <scope>NUCLEOTIDE SEQUENCE [LARGE SCALE GENOMIC DNA]</scope>
    <source>
        <strain evidence="1 2">CBS 135458</strain>
    </source>
</reference>
<dbReference type="Proteomes" id="UP001480595">
    <property type="component" value="Unassembled WGS sequence"/>
</dbReference>
<dbReference type="GeneID" id="92092651"/>
<name>A0ABR1USC1_9PEZI</name>
<dbReference type="RefSeq" id="XP_066715075.1">
    <property type="nucleotide sequence ID" value="XM_066859588.1"/>
</dbReference>
<protein>
    <submittedName>
        <fullName evidence="1">HET-domain-containing protein</fullName>
    </submittedName>
</protein>
<keyword evidence="2" id="KW-1185">Reference proteome</keyword>
<evidence type="ECO:0000313" key="2">
    <source>
        <dbReference type="Proteomes" id="UP001480595"/>
    </source>
</evidence>
<gene>
    <name evidence="1" type="ORF">PG994_008179</name>
</gene>